<dbReference type="GO" id="GO:0005886">
    <property type="term" value="C:plasma membrane"/>
    <property type="evidence" value="ECO:0007669"/>
    <property type="project" value="UniProtKB-SubCell"/>
</dbReference>
<keyword evidence="9" id="KW-1185">Reference proteome</keyword>
<comment type="similarity">
    <text evidence="2 6">Belongs to the 4-toluene sulfonate uptake permease (TSUP) (TC 2.A.102) family.</text>
</comment>
<keyword evidence="5 6" id="KW-0472">Membrane</keyword>
<feature type="transmembrane region" description="Helical" evidence="6">
    <location>
        <begin position="186"/>
        <end position="205"/>
    </location>
</feature>
<keyword evidence="6" id="KW-1003">Cell membrane</keyword>
<dbReference type="AlphaFoldDB" id="A0A919SNJ0"/>
<dbReference type="PANTHER" id="PTHR43701">
    <property type="entry name" value="MEMBRANE TRANSPORTER PROTEIN MJ0441-RELATED"/>
    <property type="match status" value="1"/>
</dbReference>
<dbReference type="Pfam" id="PF01925">
    <property type="entry name" value="TauE"/>
    <property type="match status" value="1"/>
</dbReference>
<sequence length="306" mass="31026">MDLTLAFAGLGVGIVVGLTGMGGGALMTPILVLFFGVPPVAAVSSDLAASAVMKPFGGWVHARRGTVNWRLVAWLCAGSIPSAFLGVLLLRLLGDDETVQHTIKIALGCALLLAAGGMLLKAWVTRHQRGDGPAEPITVRPIPTLLVGVGGGVIVGLTSVGSGSLIIVALLALYPKLRANDVVGTDLIQAIPLVISAAVGHALFGDLHLDIAGAVLIGSIPGVLLGARISSRAPGGIVRAALVIVLLASALKMLDVPTMAVGAITGTAILVAVALAIWRRTRRPAAAVPAQTGPAEDETRESINAH</sequence>
<comment type="caution">
    <text evidence="8">The sequence shown here is derived from an EMBL/GenBank/DDBJ whole genome shotgun (WGS) entry which is preliminary data.</text>
</comment>
<evidence type="ECO:0000256" key="7">
    <source>
        <dbReference type="SAM" id="MobiDB-lite"/>
    </source>
</evidence>
<dbReference type="InterPro" id="IPR002781">
    <property type="entry name" value="TM_pro_TauE-like"/>
</dbReference>
<dbReference type="PANTHER" id="PTHR43701:SF2">
    <property type="entry name" value="MEMBRANE TRANSPORTER PROTEIN YJNA-RELATED"/>
    <property type="match status" value="1"/>
</dbReference>
<keyword evidence="4 6" id="KW-1133">Transmembrane helix</keyword>
<feature type="transmembrane region" description="Helical" evidence="6">
    <location>
        <begin position="105"/>
        <end position="124"/>
    </location>
</feature>
<evidence type="ECO:0000256" key="4">
    <source>
        <dbReference type="ARBA" id="ARBA00022989"/>
    </source>
</evidence>
<dbReference type="InterPro" id="IPR051598">
    <property type="entry name" value="TSUP/Inactive_protease-like"/>
</dbReference>
<feature type="transmembrane region" description="Helical" evidence="6">
    <location>
        <begin position="211"/>
        <end position="229"/>
    </location>
</feature>
<feature type="region of interest" description="Disordered" evidence="7">
    <location>
        <begin position="287"/>
        <end position="306"/>
    </location>
</feature>
<evidence type="ECO:0000313" key="9">
    <source>
        <dbReference type="Proteomes" id="UP000681340"/>
    </source>
</evidence>
<organism evidence="8 9">
    <name type="scientific">Actinoplanes auranticolor</name>
    <dbReference type="NCBI Taxonomy" id="47988"/>
    <lineage>
        <taxon>Bacteria</taxon>
        <taxon>Bacillati</taxon>
        <taxon>Actinomycetota</taxon>
        <taxon>Actinomycetes</taxon>
        <taxon>Micromonosporales</taxon>
        <taxon>Micromonosporaceae</taxon>
        <taxon>Actinoplanes</taxon>
    </lineage>
</organism>
<evidence type="ECO:0000256" key="5">
    <source>
        <dbReference type="ARBA" id="ARBA00023136"/>
    </source>
</evidence>
<name>A0A919SNJ0_9ACTN</name>
<gene>
    <name evidence="8" type="ORF">Aau02nite_67170</name>
</gene>
<accession>A0A919SNJ0</accession>
<protein>
    <recommendedName>
        <fullName evidence="6">Probable membrane transporter protein</fullName>
    </recommendedName>
</protein>
<feature type="transmembrane region" description="Helical" evidence="6">
    <location>
        <begin position="71"/>
        <end position="93"/>
    </location>
</feature>
<dbReference type="Proteomes" id="UP000681340">
    <property type="component" value="Unassembled WGS sequence"/>
</dbReference>
<evidence type="ECO:0000313" key="8">
    <source>
        <dbReference type="EMBL" id="GIM75682.1"/>
    </source>
</evidence>
<dbReference type="RefSeq" id="WP_212992589.1">
    <property type="nucleotide sequence ID" value="NZ_BAABEA010000001.1"/>
</dbReference>
<evidence type="ECO:0000256" key="1">
    <source>
        <dbReference type="ARBA" id="ARBA00004141"/>
    </source>
</evidence>
<comment type="subcellular location">
    <subcellularLocation>
        <location evidence="6">Cell membrane</location>
        <topology evidence="6">Multi-pass membrane protein</topology>
    </subcellularLocation>
    <subcellularLocation>
        <location evidence="1">Membrane</location>
        <topology evidence="1">Multi-pass membrane protein</topology>
    </subcellularLocation>
</comment>
<evidence type="ECO:0000256" key="2">
    <source>
        <dbReference type="ARBA" id="ARBA00009142"/>
    </source>
</evidence>
<feature type="transmembrane region" description="Helical" evidence="6">
    <location>
        <begin position="144"/>
        <end position="174"/>
    </location>
</feature>
<proteinExistence type="inferred from homology"/>
<reference evidence="8" key="1">
    <citation type="submission" date="2021-03" db="EMBL/GenBank/DDBJ databases">
        <title>Whole genome shotgun sequence of Actinoplanes auranticolor NBRC 12245.</title>
        <authorList>
            <person name="Komaki H."/>
            <person name="Tamura T."/>
        </authorList>
    </citation>
    <scope>NUCLEOTIDE SEQUENCE</scope>
    <source>
        <strain evidence="8">NBRC 12245</strain>
    </source>
</reference>
<evidence type="ECO:0000256" key="6">
    <source>
        <dbReference type="RuleBase" id="RU363041"/>
    </source>
</evidence>
<keyword evidence="3 6" id="KW-0812">Transmembrane</keyword>
<feature type="transmembrane region" description="Helical" evidence="6">
    <location>
        <begin position="260"/>
        <end position="278"/>
    </location>
</feature>
<dbReference type="EMBL" id="BOQL01000058">
    <property type="protein sequence ID" value="GIM75682.1"/>
    <property type="molecule type" value="Genomic_DNA"/>
</dbReference>
<evidence type="ECO:0000256" key="3">
    <source>
        <dbReference type="ARBA" id="ARBA00022692"/>
    </source>
</evidence>